<proteinExistence type="inferred from homology"/>
<dbReference type="Proteomes" id="UP000231267">
    <property type="component" value="Unassembled WGS sequence"/>
</dbReference>
<comment type="similarity">
    <text evidence="1 5 6">Belongs to the bacterial ribosomal protein bL35 family.</text>
</comment>
<keyword evidence="2 5" id="KW-0689">Ribosomal protein</keyword>
<evidence type="ECO:0000256" key="5">
    <source>
        <dbReference type="HAMAP-Rule" id="MF_00514"/>
    </source>
</evidence>
<dbReference type="PANTHER" id="PTHR33343">
    <property type="entry name" value="54S RIBOSOMAL PROTEIN BL35M"/>
    <property type="match status" value="1"/>
</dbReference>
<keyword evidence="3 5" id="KW-0687">Ribonucleoprotein</keyword>
<dbReference type="GO" id="GO:0022625">
    <property type="term" value="C:cytosolic large ribosomal subunit"/>
    <property type="evidence" value="ECO:0007669"/>
    <property type="project" value="TreeGrafter"/>
</dbReference>
<dbReference type="InterPro" id="IPR037229">
    <property type="entry name" value="Ribosomal_bL35_sf"/>
</dbReference>
<sequence>MATRKLKTNKGAAKRFKLTKKRKVKMARCFRGHLLTGKSSKRKRKMGQSSYCFEAEAKTIRKLMPYS</sequence>
<organism evidence="7 8">
    <name type="scientific">Candidatus Taenaricola geysiri</name>
    <dbReference type="NCBI Taxonomy" id="1974752"/>
    <lineage>
        <taxon>Bacteria</taxon>
        <taxon>Pseudomonadati</taxon>
        <taxon>Candidatus Omnitrophota</taxon>
        <taxon>Candidatus Taenaricola</taxon>
    </lineage>
</organism>
<dbReference type="Gene3D" id="4.10.410.60">
    <property type="match status" value="1"/>
</dbReference>
<dbReference type="PRINTS" id="PR00064">
    <property type="entry name" value="RIBOSOMALL35"/>
</dbReference>
<dbReference type="PANTHER" id="PTHR33343:SF1">
    <property type="entry name" value="LARGE RIBOSOMAL SUBUNIT PROTEIN BL35M"/>
    <property type="match status" value="1"/>
</dbReference>
<evidence type="ECO:0000256" key="1">
    <source>
        <dbReference type="ARBA" id="ARBA00006598"/>
    </source>
</evidence>
<dbReference type="SUPFAM" id="SSF143034">
    <property type="entry name" value="L35p-like"/>
    <property type="match status" value="1"/>
</dbReference>
<dbReference type="Pfam" id="PF01632">
    <property type="entry name" value="Ribosomal_L35p"/>
    <property type="match status" value="1"/>
</dbReference>
<evidence type="ECO:0000313" key="7">
    <source>
        <dbReference type="EMBL" id="PIW66118.1"/>
    </source>
</evidence>
<dbReference type="FunFam" id="4.10.410.60:FF:000001">
    <property type="entry name" value="50S ribosomal protein L35"/>
    <property type="match status" value="1"/>
</dbReference>
<dbReference type="GO" id="GO:0003735">
    <property type="term" value="F:structural constituent of ribosome"/>
    <property type="evidence" value="ECO:0007669"/>
    <property type="project" value="InterPro"/>
</dbReference>
<evidence type="ECO:0000313" key="8">
    <source>
        <dbReference type="Proteomes" id="UP000231267"/>
    </source>
</evidence>
<dbReference type="EMBL" id="PFGP01000113">
    <property type="protein sequence ID" value="PIW66118.1"/>
    <property type="molecule type" value="Genomic_DNA"/>
</dbReference>
<comment type="caution">
    <text evidence="7">The sequence shown here is derived from an EMBL/GenBank/DDBJ whole genome shotgun (WGS) entry which is preliminary data.</text>
</comment>
<dbReference type="InterPro" id="IPR021137">
    <property type="entry name" value="Ribosomal_bL35-like"/>
</dbReference>
<dbReference type="PROSITE" id="PS00936">
    <property type="entry name" value="RIBOSOMAL_L35"/>
    <property type="match status" value="1"/>
</dbReference>
<protein>
    <recommendedName>
        <fullName evidence="4 5">Large ribosomal subunit protein bL35</fullName>
    </recommendedName>
</protein>
<evidence type="ECO:0000256" key="4">
    <source>
        <dbReference type="ARBA" id="ARBA00071664"/>
    </source>
</evidence>
<dbReference type="AlphaFoldDB" id="A0A2J0LE20"/>
<dbReference type="InterPro" id="IPR001706">
    <property type="entry name" value="Ribosomal_bL35"/>
</dbReference>
<evidence type="ECO:0000256" key="3">
    <source>
        <dbReference type="ARBA" id="ARBA00023274"/>
    </source>
</evidence>
<name>A0A2J0LE20_9BACT</name>
<accession>A0A2J0LE20</accession>
<dbReference type="InterPro" id="IPR018265">
    <property type="entry name" value="Ribosomal_bL35_CS"/>
</dbReference>
<evidence type="ECO:0000256" key="6">
    <source>
        <dbReference type="RuleBase" id="RU000568"/>
    </source>
</evidence>
<gene>
    <name evidence="5" type="primary">rpmI</name>
    <name evidence="7" type="ORF">COW11_05010</name>
</gene>
<dbReference type="HAMAP" id="MF_00514">
    <property type="entry name" value="Ribosomal_bL35"/>
    <property type="match status" value="1"/>
</dbReference>
<evidence type="ECO:0000256" key="2">
    <source>
        <dbReference type="ARBA" id="ARBA00022980"/>
    </source>
</evidence>
<dbReference type="NCBIfam" id="TIGR00001">
    <property type="entry name" value="rpmI_bact"/>
    <property type="match status" value="1"/>
</dbReference>
<reference evidence="7 8" key="1">
    <citation type="submission" date="2017-09" db="EMBL/GenBank/DDBJ databases">
        <title>Depth-based differentiation of microbial function through sediment-hosted aquifers and enrichment of novel symbionts in the deep terrestrial subsurface.</title>
        <authorList>
            <person name="Probst A.J."/>
            <person name="Ladd B."/>
            <person name="Jarett J.K."/>
            <person name="Geller-Mcgrath D.E."/>
            <person name="Sieber C.M."/>
            <person name="Emerson J.B."/>
            <person name="Anantharaman K."/>
            <person name="Thomas B.C."/>
            <person name="Malmstrom R."/>
            <person name="Stieglmeier M."/>
            <person name="Klingl A."/>
            <person name="Woyke T."/>
            <person name="Ryan C.M."/>
            <person name="Banfield J.F."/>
        </authorList>
    </citation>
    <scope>NUCLEOTIDE SEQUENCE [LARGE SCALE GENOMIC DNA]</scope>
    <source>
        <strain evidence="7">CG12_big_fil_rev_8_21_14_0_65_43_15</strain>
    </source>
</reference>
<dbReference type="GO" id="GO:0006412">
    <property type="term" value="P:translation"/>
    <property type="evidence" value="ECO:0007669"/>
    <property type="project" value="UniProtKB-UniRule"/>
</dbReference>